<dbReference type="RefSeq" id="XP_003012495.1">
    <property type="nucleotide sequence ID" value="XM_003012449.1"/>
</dbReference>
<dbReference type="InterPro" id="IPR001810">
    <property type="entry name" value="F-box_dom"/>
</dbReference>
<organism evidence="3 4">
    <name type="scientific">Arthroderma benhamiae (strain ATCC MYA-4681 / CBS 112371)</name>
    <name type="common">Trichophyton mentagrophytes</name>
    <dbReference type="NCBI Taxonomy" id="663331"/>
    <lineage>
        <taxon>Eukaryota</taxon>
        <taxon>Fungi</taxon>
        <taxon>Dikarya</taxon>
        <taxon>Ascomycota</taxon>
        <taxon>Pezizomycotina</taxon>
        <taxon>Eurotiomycetes</taxon>
        <taxon>Eurotiomycetidae</taxon>
        <taxon>Onygenales</taxon>
        <taxon>Arthrodermataceae</taxon>
        <taxon>Trichophyton</taxon>
    </lineage>
</organism>
<proteinExistence type="predicted"/>
<dbReference type="eggNOG" id="ENOG502RNYR">
    <property type="taxonomic scope" value="Eukaryota"/>
</dbReference>
<gene>
    <name evidence="3" type="ORF">ARB_01108</name>
</gene>
<keyword evidence="1" id="KW-0812">Transmembrane</keyword>
<dbReference type="SUPFAM" id="SSF81383">
    <property type="entry name" value="F-box domain"/>
    <property type="match status" value="1"/>
</dbReference>
<keyword evidence="1" id="KW-1133">Transmembrane helix</keyword>
<dbReference type="EMBL" id="ABSU01000018">
    <property type="protein sequence ID" value="EFE31855.1"/>
    <property type="molecule type" value="Genomic_DNA"/>
</dbReference>
<keyword evidence="1" id="KW-0472">Membrane</keyword>
<dbReference type="AlphaFoldDB" id="D4AY39"/>
<protein>
    <recommendedName>
        <fullName evidence="2">F-box domain-containing protein</fullName>
    </recommendedName>
</protein>
<dbReference type="KEGG" id="abe:ARB_01108"/>
<dbReference type="HOGENOM" id="CLU_040048_0_0_1"/>
<dbReference type="InterPro" id="IPR036047">
    <property type="entry name" value="F-box-like_dom_sf"/>
</dbReference>
<evidence type="ECO:0000256" key="1">
    <source>
        <dbReference type="SAM" id="Phobius"/>
    </source>
</evidence>
<dbReference type="OMA" id="NFWALPI"/>
<name>D4AY39_ARTBC</name>
<dbReference type="STRING" id="663331.D4AY39"/>
<evidence type="ECO:0000313" key="3">
    <source>
        <dbReference type="EMBL" id="EFE31855.1"/>
    </source>
</evidence>
<dbReference type="Pfam" id="PF00646">
    <property type="entry name" value="F-box"/>
    <property type="match status" value="1"/>
</dbReference>
<dbReference type="PROSITE" id="PS50181">
    <property type="entry name" value="FBOX"/>
    <property type="match status" value="1"/>
</dbReference>
<dbReference type="GeneID" id="9520231"/>
<reference evidence="4" key="1">
    <citation type="journal article" date="2011" name="Genome Biol.">
        <title>Comparative and functional genomics provide insights into the pathogenicity of dermatophytic fungi.</title>
        <authorList>
            <person name="Burmester A."/>
            <person name="Shelest E."/>
            <person name="Gloeckner G."/>
            <person name="Heddergott C."/>
            <person name="Schindler S."/>
            <person name="Staib P."/>
            <person name="Heidel A."/>
            <person name="Felder M."/>
            <person name="Petzold A."/>
            <person name="Szafranski K."/>
            <person name="Feuermann M."/>
            <person name="Pedruzzi I."/>
            <person name="Priebe S."/>
            <person name="Groth M."/>
            <person name="Winkler R."/>
            <person name="Li W."/>
            <person name="Kniemeyer O."/>
            <person name="Schroeckh V."/>
            <person name="Hertweck C."/>
            <person name="Hube B."/>
            <person name="White T.C."/>
            <person name="Platzer M."/>
            <person name="Guthke R."/>
            <person name="Heitman J."/>
            <person name="Woestemeyer J."/>
            <person name="Zipfel P.F."/>
            <person name="Monod M."/>
            <person name="Brakhage A.A."/>
        </authorList>
    </citation>
    <scope>NUCLEOTIDE SEQUENCE [LARGE SCALE GENOMIC DNA]</scope>
    <source>
        <strain evidence="4">ATCC MYA-4681 / CBS 112371</strain>
    </source>
</reference>
<keyword evidence="4" id="KW-1185">Reference proteome</keyword>
<accession>D4AY39</accession>
<sequence length="419" mass="48554">MKATNMPDEESANEFNTFEEGVAERDGGTNSKWRLKTLLFVYFETSSSARFYFLFLLLFIFEFITSAINIVYIIPREKIHVVIMTVNASDEYLLRKFATRELDECRINFRNPKYFTLEYRPDKLSIGTLDRLPLELLHEILYRLDLKSLSALLCVSRGGNITVNDLPQYHAIVKHVPYTLEAIRRAGLQSEYTVQKLYKTLRTRDCPECGEFGGYMFLLTGERCCIACLEMNQNFWALPIDNMEQELCFPFHGRTDLVVMNAIPARHSSNRVEPAEGLRLISLREAVKVVKRHGTLLVFDFITCLGRECGSPTPLPLVQSCYCKFGPERRNDVVPEQPRHESRIPPTGYPVWLSEPSNGYCNMSSIRLPYLLPDGTVDWGFFCNRCMNLTYYPYLIPESEFLKHARLCEQIREYVESNR</sequence>
<evidence type="ECO:0000313" key="4">
    <source>
        <dbReference type="Proteomes" id="UP000008866"/>
    </source>
</evidence>
<feature type="transmembrane region" description="Helical" evidence="1">
    <location>
        <begin position="51"/>
        <end position="74"/>
    </location>
</feature>
<comment type="caution">
    <text evidence="3">The sequence shown here is derived from an EMBL/GenBank/DDBJ whole genome shotgun (WGS) entry which is preliminary data.</text>
</comment>
<dbReference type="Proteomes" id="UP000008866">
    <property type="component" value="Unassembled WGS sequence"/>
</dbReference>
<evidence type="ECO:0000259" key="2">
    <source>
        <dbReference type="PROSITE" id="PS50181"/>
    </source>
</evidence>
<feature type="domain" description="F-box" evidence="2">
    <location>
        <begin position="126"/>
        <end position="172"/>
    </location>
</feature>